<keyword evidence="9 13" id="KW-0779">Telomere</keyword>
<dbReference type="GeneID" id="85382788"/>
<dbReference type="Pfam" id="PF21399">
    <property type="entry name" value="TERT_C"/>
    <property type="match status" value="1"/>
</dbReference>
<feature type="region of interest" description="Disordered" evidence="14">
    <location>
        <begin position="256"/>
        <end position="277"/>
    </location>
</feature>
<dbReference type="Pfam" id="PF12009">
    <property type="entry name" value="Telomerase_RBD"/>
    <property type="match status" value="1"/>
</dbReference>
<dbReference type="SMART" id="SM00975">
    <property type="entry name" value="Telomerase_RBD"/>
    <property type="match status" value="1"/>
</dbReference>
<feature type="transmembrane region" description="Helical" evidence="15">
    <location>
        <begin position="1705"/>
        <end position="1731"/>
    </location>
</feature>
<dbReference type="Pfam" id="PF00078">
    <property type="entry name" value="RVT_1"/>
    <property type="match status" value="1"/>
</dbReference>
<evidence type="ECO:0000256" key="5">
    <source>
        <dbReference type="ARBA" id="ARBA00022679"/>
    </source>
</evidence>
<dbReference type="RefSeq" id="XP_060342352.1">
    <property type="nucleotide sequence ID" value="XM_060498889.1"/>
</dbReference>
<keyword evidence="15" id="KW-0472">Membrane</keyword>
<sequence>MATKRKSLALERPEDEQSEGKKSKLIQIKGQVRHTLLQQHYDVVQTLRGYLLSKLPGSSRLRRKKIAALGKDQAQWARIQDHDIGPELSSLLDTTLVCTQHRPEAQADSRWAQWRSFSQKADDSVVSLSGGLAQATSSQSEIVDFVVWQIFNRHAAWPKHLLCDGFRRQAQNIANAKGHGRDSGIQGLIAVDPNHYVQALKEAPWPQVLMLLGKSGEQIMIDLLIDTAIFLPVRAGHGNMYQLSGIPMSETGIAANQDSKKQTTGDATTPPPIPQERLPSEINLIRNRMLYARAALTAKGTVQYGLRHIHVLSRCPRLSYPEQATEEERSRTTQANERNTLKVMMYIFPRQFGLHNAFTSKVDHSKTSQKFADYTLREDEISSTFKGRDIKLPKRLRGDTKRLVQRLQLLHGRCAYAEILRHYCPSAVDFKSRKSVSKKPVKQSKTLDPAPVAGRDNHTAVTSGAPRNSTHSRPKLHQPAAPPLLPTFDAITDLATPAAHVSAFCQAVLAKIIPDEMWGTGEGGTYNKSQILRKVDHFVKLRRFEAISLCELADGLKITSMEWLAPPGLKGQKTSLTDMKKRHEIMNEFLYYIFDSLLIPLLRSNFYITESSSHRYRLFFFRHDVWRYVAEPAMGSLRTNMFEEIKLDQATAILDSRRLGFSRIRLLPKGKGMRPITNLRRRTEIRGRGSVLGPSINTVLGPVHSMLKLETQSNPSRLGSSMFSVGDLYHRLNAFNARFGDHRPVFYFAKVDVQSAFDTIPQEAVIRLMDSIPNEEQYIIKKHVEVKAGLLDSRHQKNAVSTVTRRWHSIAVTRNDTTDFSQLVEGRLGINRKNTVFVGNTMRKELETGALMALMASHIKQNLVKVGKKFYRQKKGIPQGSVLSSALCNYFYADLEAQHLSFLSEGEEQGEEGGECLLLRLIDDFLLITTDQAKARRFVRVMHGGLPEYGVSVSPNKTLVNFDMDFDGTKVARLPDGARFPYCGLGIDCDTLDIVKDRGHIKDTVVSNALTVDYGNKPGQNFQRRVLNAFKIQSHLMFYDTKHNTLKTVMSNLHKAFAETAEKMWAYWRCLPTNKRPGDGLVVQTLAKVIDVAYGLLTSKSRREKYPEYDCAVEKTQVAWLALDAVRMILAKKQANFTTVLSWIDKETGRLDAKKTARARKERFKTELRQMILGEIMNDQGRFFLEKLAEASEYPDSLLYQDERRATLKARIEHYAERKHQVFDEAQEKRKDNPLIVVDFDTGKSRSPVAGGDFDVDEVANDKNSREKADLHIIRNIDDLRNKLAWPDPKQGPWKSEYLEKDPPLRVILLERMWPTSLLLNLSEDVLLEILTYHQIPAHFLTFVTSGGDSWSFASSMSFAGFKGCTKALSGPGQEQPTSLAVLGRSGRHIQVCLTLFSIREYPSHALPQDADPARTPRWETHSAVVYVHFDIIEGTAVWLLASPRSYHPERGHDTQNLLWNALKHDMANDMNALQSLDVPERFRISVDSLLAAAEWSIGMFSHHVQDTEKRLHELTKPYVYPYDDDETVNDKASASIHAQDLRRMAFLMETRHGSVIKVENNLRVLRRLREFFVENVAGHLGPLRDSHANDIRTHIKGFAEKLTLVMAEIEDLLDRASALDKLARNREEYIQRLQAHHSTQQMNTIAVLTADDSSAMKQLSFIALILLPVTVVSTVLSTDIVKFQDLSNENENATRGTSEGPIPIYSFSVAAFGTWAVASVLMTIATLVIVKPAGNRRRQGNGSVDCGTHEPPMEKTRRSRLITRLSHAWNIRDRFDSAVDSSSRNARPRPPSPAISALATSIHTAPTVVKMTSKSRGTPVVDMDAPVCAESSRTWPSMGYWLGDAWNIMWRSAKDKVNMTEMATTPLPRWDSRRDEGREDGQKSRGEGS</sequence>
<keyword evidence="4 13" id="KW-0158">Chromosome</keyword>
<gene>
    <name evidence="17" type="ORF">CPAR01_14639</name>
</gene>
<evidence type="ECO:0000256" key="9">
    <source>
        <dbReference type="ARBA" id="ARBA00022895"/>
    </source>
</evidence>
<dbReference type="PANTHER" id="PTHR12066:SF0">
    <property type="entry name" value="TELOMERASE REVERSE TRANSCRIPTASE"/>
    <property type="match status" value="1"/>
</dbReference>
<evidence type="ECO:0000313" key="17">
    <source>
        <dbReference type="EMBL" id="KAK1521722.1"/>
    </source>
</evidence>
<dbReference type="Gene3D" id="1.10.132.70">
    <property type="match status" value="1"/>
</dbReference>
<feature type="compositionally biased region" description="Basic and acidic residues" evidence="14">
    <location>
        <begin position="1748"/>
        <end position="1757"/>
    </location>
</feature>
<feature type="compositionally biased region" description="Basic and acidic residues" evidence="14">
    <location>
        <begin position="1871"/>
        <end position="1890"/>
    </location>
</feature>
<keyword evidence="15" id="KW-1133">Transmembrane helix</keyword>
<dbReference type="InterPro" id="IPR058257">
    <property type="entry name" value="CorA-like_dom"/>
</dbReference>
<evidence type="ECO:0000256" key="8">
    <source>
        <dbReference type="ARBA" id="ARBA00022842"/>
    </source>
</evidence>
<feature type="region of interest" description="Disordered" evidence="14">
    <location>
        <begin position="1737"/>
        <end position="1759"/>
    </location>
</feature>
<evidence type="ECO:0000256" key="7">
    <source>
        <dbReference type="ARBA" id="ARBA00022723"/>
    </source>
</evidence>
<evidence type="ECO:0000313" key="18">
    <source>
        <dbReference type="Proteomes" id="UP001241169"/>
    </source>
</evidence>
<dbReference type="EC" id="2.7.7.49" evidence="2 13"/>
<feature type="region of interest" description="Disordered" evidence="14">
    <location>
        <begin position="434"/>
        <end position="482"/>
    </location>
</feature>
<dbReference type="InterPro" id="IPR021891">
    <property type="entry name" value="Telomerase_RBD"/>
</dbReference>
<evidence type="ECO:0000256" key="15">
    <source>
        <dbReference type="SAM" id="Phobius"/>
    </source>
</evidence>
<feature type="domain" description="Reverse transcriptase" evidence="16">
    <location>
        <begin position="648"/>
        <end position="987"/>
    </location>
</feature>
<evidence type="ECO:0000256" key="13">
    <source>
        <dbReference type="RuleBase" id="RU365061"/>
    </source>
</evidence>
<feature type="compositionally biased region" description="Polar residues" evidence="14">
    <location>
        <begin position="459"/>
        <end position="469"/>
    </location>
</feature>
<keyword evidence="10 13" id="KW-0695">RNA-directed DNA polymerase</keyword>
<keyword evidence="11 13" id="KW-0539">Nucleus</keyword>
<dbReference type="GO" id="GO:0003964">
    <property type="term" value="F:RNA-directed DNA polymerase activity"/>
    <property type="evidence" value="ECO:0007669"/>
    <property type="project" value="UniProtKB-KW"/>
</dbReference>
<evidence type="ECO:0000256" key="4">
    <source>
        <dbReference type="ARBA" id="ARBA00022454"/>
    </source>
</evidence>
<accession>A0ABQ9S126</accession>
<comment type="subcellular location">
    <subcellularLocation>
        <location evidence="13">Nucleus</location>
    </subcellularLocation>
    <subcellularLocation>
        <location evidence="13">Chromosome</location>
        <location evidence="13">Telomere</location>
    </subcellularLocation>
</comment>
<feature type="region of interest" description="Disordered" evidence="14">
    <location>
        <begin position="1"/>
        <end position="23"/>
    </location>
</feature>
<evidence type="ECO:0000256" key="1">
    <source>
        <dbReference type="ARBA" id="ARBA00008001"/>
    </source>
</evidence>
<evidence type="ECO:0000256" key="12">
    <source>
        <dbReference type="ARBA" id="ARBA00048173"/>
    </source>
</evidence>
<evidence type="ECO:0000256" key="6">
    <source>
        <dbReference type="ARBA" id="ARBA00022695"/>
    </source>
</evidence>
<dbReference type="InterPro" id="IPR000477">
    <property type="entry name" value="RT_dom"/>
</dbReference>
<dbReference type="Pfam" id="PF26616">
    <property type="entry name" value="CorA-like"/>
    <property type="match status" value="1"/>
</dbReference>
<feature type="region of interest" description="Disordered" evidence="14">
    <location>
        <begin position="1861"/>
        <end position="1890"/>
    </location>
</feature>
<dbReference type="CDD" id="cd01648">
    <property type="entry name" value="TERT"/>
    <property type="match status" value="1"/>
</dbReference>
<evidence type="ECO:0000256" key="11">
    <source>
        <dbReference type="ARBA" id="ARBA00023242"/>
    </source>
</evidence>
<keyword evidence="18" id="KW-1185">Reference proteome</keyword>
<evidence type="ECO:0000256" key="14">
    <source>
        <dbReference type="SAM" id="MobiDB-lite"/>
    </source>
</evidence>
<protein>
    <recommendedName>
        <fullName evidence="3 13">Telomerase reverse transcriptase</fullName>
        <ecNumber evidence="2 13">2.7.7.49</ecNumber>
    </recommendedName>
    <alternativeName>
        <fullName evidence="13">Telomerase catalytic subunit</fullName>
    </alternativeName>
</protein>
<comment type="function">
    <text evidence="13">Telomerase is a ribonucleoprotein enzyme essential for the replication of chromosome termini in most eukaryotes. It elongates telomeres. It is a reverse transcriptase that adds simple sequence repeats to chromosome ends by copying a template sequence within the RNA component of the enzyme.</text>
</comment>
<evidence type="ECO:0000256" key="2">
    <source>
        <dbReference type="ARBA" id="ARBA00012493"/>
    </source>
</evidence>
<dbReference type="Gene3D" id="3.30.70.2630">
    <property type="match status" value="1"/>
</dbReference>
<keyword evidence="8 13" id="KW-0460">Magnesium</keyword>
<reference evidence="17 18" key="1">
    <citation type="submission" date="2016-10" db="EMBL/GenBank/DDBJ databases">
        <title>The genome sequence of Colletotrichum fioriniae PJ7.</title>
        <authorList>
            <person name="Baroncelli R."/>
        </authorList>
    </citation>
    <scope>NUCLEOTIDE SEQUENCE [LARGE SCALE GENOMIC DNA]</scope>
    <source>
        <strain evidence="17 18">IMI 384185</strain>
    </source>
</reference>
<dbReference type="EMBL" id="MOPA01000016">
    <property type="protein sequence ID" value="KAK1521722.1"/>
    <property type="molecule type" value="Genomic_DNA"/>
</dbReference>
<dbReference type="PANTHER" id="PTHR12066">
    <property type="entry name" value="TELOMERASE REVERSE TRANSCRIPTASE"/>
    <property type="match status" value="1"/>
</dbReference>
<dbReference type="InterPro" id="IPR049139">
    <property type="entry name" value="TERT_C"/>
</dbReference>
<evidence type="ECO:0000256" key="3">
    <source>
        <dbReference type="ARBA" id="ARBA00016182"/>
    </source>
</evidence>
<dbReference type="PROSITE" id="PS50878">
    <property type="entry name" value="RT_POL"/>
    <property type="match status" value="1"/>
</dbReference>
<dbReference type="Proteomes" id="UP001241169">
    <property type="component" value="Unassembled WGS sequence"/>
</dbReference>
<keyword evidence="5 13" id="KW-0808">Transferase</keyword>
<organism evidence="17 18">
    <name type="scientific">Colletotrichum paranaense</name>
    <dbReference type="NCBI Taxonomy" id="1914294"/>
    <lineage>
        <taxon>Eukaryota</taxon>
        <taxon>Fungi</taxon>
        <taxon>Dikarya</taxon>
        <taxon>Ascomycota</taxon>
        <taxon>Pezizomycotina</taxon>
        <taxon>Sordariomycetes</taxon>
        <taxon>Hypocreomycetidae</taxon>
        <taxon>Glomerellales</taxon>
        <taxon>Glomerellaceae</taxon>
        <taxon>Colletotrichum</taxon>
        <taxon>Colletotrichum acutatum species complex</taxon>
    </lineage>
</organism>
<keyword evidence="6 13" id="KW-0548">Nucleotidyltransferase</keyword>
<proteinExistence type="inferred from homology"/>
<name>A0ABQ9S126_9PEZI</name>
<comment type="catalytic activity">
    <reaction evidence="12 13">
        <text>DNA(n) + a 2'-deoxyribonucleoside 5'-triphosphate = DNA(n+1) + diphosphate</text>
        <dbReference type="Rhea" id="RHEA:22508"/>
        <dbReference type="Rhea" id="RHEA-COMP:17339"/>
        <dbReference type="Rhea" id="RHEA-COMP:17340"/>
        <dbReference type="ChEBI" id="CHEBI:33019"/>
        <dbReference type="ChEBI" id="CHEBI:61560"/>
        <dbReference type="ChEBI" id="CHEBI:173112"/>
        <dbReference type="EC" id="2.7.7.49"/>
    </reaction>
</comment>
<dbReference type="PRINTS" id="PR01365">
    <property type="entry name" value="TELOMERASERT"/>
</dbReference>
<dbReference type="Gene3D" id="1.10.357.90">
    <property type="match status" value="1"/>
</dbReference>
<keyword evidence="15" id="KW-0812">Transmembrane</keyword>
<comment type="similarity">
    <text evidence="1 13">Belongs to the reverse transcriptase family. Telomerase subfamily.</text>
</comment>
<dbReference type="InterPro" id="IPR003545">
    <property type="entry name" value="Telomerase_RT"/>
</dbReference>
<keyword evidence="7 13" id="KW-0479">Metal-binding</keyword>
<comment type="caution">
    <text evidence="17">The sequence shown here is derived from an EMBL/GenBank/DDBJ whole genome shotgun (WGS) entry which is preliminary data.</text>
</comment>
<evidence type="ECO:0000259" key="16">
    <source>
        <dbReference type="PROSITE" id="PS50878"/>
    </source>
</evidence>
<evidence type="ECO:0000256" key="10">
    <source>
        <dbReference type="ARBA" id="ARBA00022918"/>
    </source>
</evidence>